<name>A0A136J0Y3_9PEZI</name>
<protein>
    <recommendedName>
        <fullName evidence="4">SMP domain-containing protein</fullName>
    </recommendedName>
</protein>
<feature type="compositionally biased region" description="Basic and acidic residues" evidence="1">
    <location>
        <begin position="218"/>
        <end position="232"/>
    </location>
</feature>
<keyword evidence="3" id="KW-1185">Reference proteome</keyword>
<gene>
    <name evidence="2" type="ORF">Micbo1qcDRAFT_175887</name>
</gene>
<dbReference type="AlphaFoldDB" id="A0A136J0Y3"/>
<evidence type="ECO:0000313" key="3">
    <source>
        <dbReference type="Proteomes" id="UP000070501"/>
    </source>
</evidence>
<feature type="region of interest" description="Disordered" evidence="1">
    <location>
        <begin position="156"/>
        <end position="175"/>
    </location>
</feature>
<proteinExistence type="predicted"/>
<accession>A0A136J0Y3</accession>
<feature type="compositionally biased region" description="Polar residues" evidence="1">
    <location>
        <begin position="162"/>
        <end position="175"/>
    </location>
</feature>
<dbReference type="InParanoid" id="A0A136J0Y3"/>
<reference evidence="3" key="1">
    <citation type="submission" date="2016-02" db="EMBL/GenBank/DDBJ databases">
        <title>Draft genome sequence of Microdochium bolleyi, a fungal endophyte of beachgrass.</title>
        <authorList>
            <consortium name="DOE Joint Genome Institute"/>
            <person name="David A.S."/>
            <person name="May G."/>
            <person name="Haridas S."/>
            <person name="Lim J."/>
            <person name="Wang M."/>
            <person name="Labutti K."/>
            <person name="Lipzen A."/>
            <person name="Barry K."/>
            <person name="Grigoriev I.V."/>
        </authorList>
    </citation>
    <scope>NUCLEOTIDE SEQUENCE [LARGE SCALE GENOMIC DNA]</scope>
    <source>
        <strain evidence="3">J235TASD1</strain>
    </source>
</reference>
<sequence length="251" mass="26046">MTIVVAESSWNAHKQVPLIRALMRAPSRTAANRPYELAASSTPAVSHEPLRFTPQWHSSVTAARPAAAPVANVNVDIISAITDRERQITGEDGPAADGPTARAQRHVGKPLTQVVISDIIQGERALTGRSGPVPEGPAAMLQKMLDGGHYTSRLAEKAASSAGATKQQHSGKLDSATISSIADAEKAITGSSEPVKGGPAAQAQRHANEPIDSANLHDITEGEKKITGEARAVKGGPTAAAQSELGKSRSS</sequence>
<evidence type="ECO:0008006" key="4">
    <source>
        <dbReference type="Google" id="ProtNLM"/>
    </source>
</evidence>
<feature type="region of interest" description="Disordered" evidence="1">
    <location>
        <begin position="84"/>
        <end position="104"/>
    </location>
</feature>
<dbReference type="EMBL" id="KQ964251">
    <property type="protein sequence ID" value="KXJ90881.1"/>
    <property type="molecule type" value="Genomic_DNA"/>
</dbReference>
<evidence type="ECO:0000256" key="1">
    <source>
        <dbReference type="SAM" id="MobiDB-lite"/>
    </source>
</evidence>
<dbReference type="Proteomes" id="UP000070501">
    <property type="component" value="Unassembled WGS sequence"/>
</dbReference>
<dbReference type="OrthoDB" id="5209734at2759"/>
<organism evidence="2 3">
    <name type="scientific">Microdochium bolleyi</name>
    <dbReference type="NCBI Taxonomy" id="196109"/>
    <lineage>
        <taxon>Eukaryota</taxon>
        <taxon>Fungi</taxon>
        <taxon>Dikarya</taxon>
        <taxon>Ascomycota</taxon>
        <taxon>Pezizomycotina</taxon>
        <taxon>Sordariomycetes</taxon>
        <taxon>Xylariomycetidae</taxon>
        <taxon>Xylariales</taxon>
        <taxon>Microdochiaceae</taxon>
        <taxon>Microdochium</taxon>
    </lineage>
</organism>
<feature type="region of interest" description="Disordered" evidence="1">
    <location>
        <begin position="189"/>
        <end position="251"/>
    </location>
</feature>
<evidence type="ECO:0000313" key="2">
    <source>
        <dbReference type="EMBL" id="KXJ90881.1"/>
    </source>
</evidence>